<comment type="caution">
    <text evidence="1">The sequence shown here is derived from an EMBL/GenBank/DDBJ whole genome shotgun (WGS) entry which is preliminary data.</text>
</comment>
<reference evidence="1 2" key="1">
    <citation type="journal article" date="2020" name="Cell">
        <title>Large-Scale Comparative Analyses of Tick Genomes Elucidate Their Genetic Diversity and Vector Capacities.</title>
        <authorList>
            <consortium name="Tick Genome and Microbiome Consortium (TIGMIC)"/>
            <person name="Jia N."/>
            <person name="Wang J."/>
            <person name="Shi W."/>
            <person name="Du L."/>
            <person name="Sun Y."/>
            <person name="Zhan W."/>
            <person name="Jiang J.F."/>
            <person name="Wang Q."/>
            <person name="Zhang B."/>
            <person name="Ji P."/>
            <person name="Bell-Sakyi L."/>
            <person name="Cui X.M."/>
            <person name="Yuan T.T."/>
            <person name="Jiang B.G."/>
            <person name="Yang W.F."/>
            <person name="Lam T.T."/>
            <person name="Chang Q.C."/>
            <person name="Ding S.J."/>
            <person name="Wang X.J."/>
            <person name="Zhu J.G."/>
            <person name="Ruan X.D."/>
            <person name="Zhao L."/>
            <person name="Wei J.T."/>
            <person name="Ye R.Z."/>
            <person name="Que T.C."/>
            <person name="Du C.H."/>
            <person name="Zhou Y.H."/>
            <person name="Cheng J.X."/>
            <person name="Dai P.F."/>
            <person name="Guo W.B."/>
            <person name="Han X.H."/>
            <person name="Huang E.J."/>
            <person name="Li L.F."/>
            <person name="Wei W."/>
            <person name="Gao Y.C."/>
            <person name="Liu J.Z."/>
            <person name="Shao H.Z."/>
            <person name="Wang X."/>
            <person name="Wang C.C."/>
            <person name="Yang T.C."/>
            <person name="Huo Q.B."/>
            <person name="Li W."/>
            <person name="Chen H.Y."/>
            <person name="Chen S.E."/>
            <person name="Zhou L.G."/>
            <person name="Ni X.B."/>
            <person name="Tian J.H."/>
            <person name="Sheng Y."/>
            <person name="Liu T."/>
            <person name="Pan Y.S."/>
            <person name="Xia L.Y."/>
            <person name="Li J."/>
            <person name="Zhao F."/>
            <person name="Cao W.C."/>
        </authorList>
    </citation>
    <scope>NUCLEOTIDE SEQUENCE [LARGE SCALE GENOMIC DNA]</scope>
    <source>
        <strain evidence="1">Iper-2018</strain>
    </source>
</reference>
<accession>A0AC60QT11</accession>
<sequence length="499" mass="54371">MGKKVQCPGAPPTTESNKGDSRLREAEAEAVYCFAWGAPKGPNIPRAQLNHQGPLFPGHGLSHAQPGVAQIQQNITLELAGNELRVLLACDFLDEIFQAAGSKYQRDQFAKQHLPYVKPEEHVLDVGDTFQYVPITGVLQNPMLSESFCNHLDHDLTAGQSSPLLRSFRDGLVYKETLSALLQDGSQYTLSLVLYSDEVFSPPSSRSGVVLAARIRSSEHWILSSKTDTKGQPRYVPVNPGRVPDQASNLVNPGFAPGLFTTIEPERRCACCSHQKLGALDFELEDGHEGVASQRSCQPRPRTCAGSMVSLHQPGTRPGLTGTLRGRPFVSVFELKIQCSELLMRAASTTPLRLDGGEKTWSEARVHQVRSLVCRERWRGQQLPPPSGGSTSAAPKFQDRQAMPMPVLTSTPSPGGKERHSRPNSLERASSTKERHNPRAALPVSKGQERVDLGWAGGCRNRPSSAFSFQGEGWTLSPTLPGENIIEGAAWLSCRSCSA</sequence>
<evidence type="ECO:0000313" key="1">
    <source>
        <dbReference type="EMBL" id="KAG0442598.1"/>
    </source>
</evidence>
<organism evidence="1 2">
    <name type="scientific">Ixodes persulcatus</name>
    <name type="common">Taiga tick</name>
    <dbReference type="NCBI Taxonomy" id="34615"/>
    <lineage>
        <taxon>Eukaryota</taxon>
        <taxon>Metazoa</taxon>
        <taxon>Ecdysozoa</taxon>
        <taxon>Arthropoda</taxon>
        <taxon>Chelicerata</taxon>
        <taxon>Arachnida</taxon>
        <taxon>Acari</taxon>
        <taxon>Parasitiformes</taxon>
        <taxon>Ixodida</taxon>
        <taxon>Ixodoidea</taxon>
        <taxon>Ixodidae</taxon>
        <taxon>Ixodinae</taxon>
        <taxon>Ixodes</taxon>
    </lineage>
</organism>
<gene>
    <name evidence="1" type="ORF">HPB47_015659</name>
</gene>
<keyword evidence="2" id="KW-1185">Reference proteome</keyword>
<dbReference type="EMBL" id="JABSTQ010004323">
    <property type="protein sequence ID" value="KAG0442598.1"/>
    <property type="molecule type" value="Genomic_DNA"/>
</dbReference>
<proteinExistence type="predicted"/>
<dbReference type="Proteomes" id="UP000805193">
    <property type="component" value="Unassembled WGS sequence"/>
</dbReference>
<evidence type="ECO:0000313" key="2">
    <source>
        <dbReference type="Proteomes" id="UP000805193"/>
    </source>
</evidence>
<protein>
    <submittedName>
        <fullName evidence="1">Uncharacterized protein</fullName>
    </submittedName>
</protein>
<name>A0AC60QT11_IXOPE</name>